<evidence type="ECO:0000313" key="3">
    <source>
        <dbReference type="EMBL" id="GEP31729.1"/>
    </source>
</evidence>
<dbReference type="OrthoDB" id="9783833at2"/>
<dbReference type="CDD" id="cd14797">
    <property type="entry name" value="DUF302"/>
    <property type="match status" value="1"/>
</dbReference>
<sequence>MKSLKRFFGIVGMSLMLAAPLAQAKPSTPASDLQLPKVYKVQLAKGVSADDAADSMKLRANALNIKLVSELPLSKQVEAVTGKPQRRMTIFQFCDAVTAKELVDLNLDYAIFLPCRVALIEDKNGQVWLIMMDMNVDQLAREGKMSKALKQKISKVRNDLIEIINAGAKGDL</sequence>
<comment type="caution">
    <text evidence="3">The sequence shown here is derived from an EMBL/GenBank/DDBJ whole genome shotgun (WGS) entry which is preliminary data.</text>
</comment>
<dbReference type="AlphaFoldDB" id="A0A512LB65"/>
<proteinExistence type="predicted"/>
<organism evidence="3 4">
    <name type="scientific">Sulfuriferula plumbiphila</name>
    <dbReference type="NCBI Taxonomy" id="171865"/>
    <lineage>
        <taxon>Bacteria</taxon>
        <taxon>Pseudomonadati</taxon>
        <taxon>Pseudomonadota</taxon>
        <taxon>Betaproteobacteria</taxon>
        <taxon>Nitrosomonadales</taxon>
        <taxon>Sulfuricellaceae</taxon>
        <taxon>Sulfuriferula</taxon>
    </lineage>
</organism>
<keyword evidence="4" id="KW-1185">Reference proteome</keyword>
<dbReference type="Pfam" id="PF03625">
    <property type="entry name" value="DUF302"/>
    <property type="match status" value="1"/>
</dbReference>
<accession>A0A512LB65</accession>
<gene>
    <name evidence="3" type="ORF">TPL01_28670</name>
</gene>
<name>A0A512LB65_9PROT</name>
<feature type="chain" id="PRO_5021943915" description="DUF302 domain-containing protein" evidence="1">
    <location>
        <begin position="25"/>
        <end position="172"/>
    </location>
</feature>
<dbReference type="RefSeq" id="WP_147074687.1">
    <property type="nucleotide sequence ID" value="NZ_AP021884.1"/>
</dbReference>
<evidence type="ECO:0000259" key="2">
    <source>
        <dbReference type="Pfam" id="PF03625"/>
    </source>
</evidence>
<dbReference type="SUPFAM" id="SSF103247">
    <property type="entry name" value="TT1751-like"/>
    <property type="match status" value="1"/>
</dbReference>
<feature type="signal peptide" evidence="1">
    <location>
        <begin position="1"/>
        <end position="24"/>
    </location>
</feature>
<dbReference type="InterPro" id="IPR005180">
    <property type="entry name" value="DUF302"/>
</dbReference>
<evidence type="ECO:0000256" key="1">
    <source>
        <dbReference type="SAM" id="SignalP"/>
    </source>
</evidence>
<feature type="domain" description="DUF302" evidence="2">
    <location>
        <begin position="73"/>
        <end position="133"/>
    </location>
</feature>
<protein>
    <recommendedName>
        <fullName evidence="2">DUF302 domain-containing protein</fullName>
    </recommendedName>
</protein>
<dbReference type="Proteomes" id="UP000321337">
    <property type="component" value="Unassembled WGS sequence"/>
</dbReference>
<keyword evidence="1" id="KW-0732">Signal</keyword>
<dbReference type="InterPro" id="IPR035923">
    <property type="entry name" value="TT1751-like_sf"/>
</dbReference>
<dbReference type="Gene3D" id="3.30.310.70">
    <property type="entry name" value="TT1751-like domain"/>
    <property type="match status" value="1"/>
</dbReference>
<evidence type="ECO:0000313" key="4">
    <source>
        <dbReference type="Proteomes" id="UP000321337"/>
    </source>
</evidence>
<dbReference type="EMBL" id="BKAD01000035">
    <property type="protein sequence ID" value="GEP31729.1"/>
    <property type="molecule type" value="Genomic_DNA"/>
</dbReference>
<reference evidence="3 4" key="1">
    <citation type="submission" date="2019-07" db="EMBL/GenBank/DDBJ databases">
        <title>Whole genome shotgun sequence of Thiobacillus plumbophilus NBRC 107929.</title>
        <authorList>
            <person name="Hosoyama A."/>
            <person name="Uohara A."/>
            <person name="Ohji S."/>
            <person name="Ichikawa N."/>
        </authorList>
    </citation>
    <scope>NUCLEOTIDE SEQUENCE [LARGE SCALE GENOMIC DNA]</scope>
    <source>
        <strain evidence="3 4">NBRC 107929</strain>
    </source>
</reference>